<dbReference type="VEuPathDB" id="FungiDB:CPSG_06527"/>
<keyword evidence="2" id="KW-1185">Reference proteome</keyword>
<dbReference type="Proteomes" id="UP000002497">
    <property type="component" value="Unassembled WGS sequence"/>
</dbReference>
<evidence type="ECO:0000313" key="2">
    <source>
        <dbReference type="Proteomes" id="UP000002497"/>
    </source>
</evidence>
<organism evidence="2">
    <name type="scientific">Coccidioides posadasii (strain RMSCC 757 / Silveira)</name>
    <name type="common">Valley fever fungus</name>
    <dbReference type="NCBI Taxonomy" id="443226"/>
    <lineage>
        <taxon>Eukaryota</taxon>
        <taxon>Fungi</taxon>
        <taxon>Dikarya</taxon>
        <taxon>Ascomycota</taxon>
        <taxon>Pezizomycotina</taxon>
        <taxon>Eurotiomycetes</taxon>
        <taxon>Eurotiomycetidae</taxon>
        <taxon>Onygenales</taxon>
        <taxon>Onygenaceae</taxon>
        <taxon>Coccidioides</taxon>
    </lineage>
</organism>
<dbReference type="AlphaFoldDB" id="E9D9M5"/>
<name>E9D9M5_COCPS</name>
<sequence>MATVRSRIGGGKEYEQLSPVMTLNLPNGKIFNVSKGALDSKELPNATPDSFDEALLGVYEFQSFSVSDPQHIKG</sequence>
<accession>E9D9M5</accession>
<evidence type="ECO:0000313" key="1">
    <source>
        <dbReference type="EMBL" id="EFW17259.1"/>
    </source>
</evidence>
<gene>
    <name evidence="1" type="ORF">CPSG_06527</name>
</gene>
<proteinExistence type="predicted"/>
<dbReference type="VEuPathDB" id="FungiDB:D8B26_003985"/>
<reference evidence="2" key="1">
    <citation type="journal article" date="2010" name="Genome Res.">
        <title>Population genomic sequencing of Coccidioides fungi reveals recent hybridization and transposon control.</title>
        <authorList>
            <person name="Neafsey D.E."/>
            <person name="Barker B.M."/>
            <person name="Sharpton T.J."/>
            <person name="Stajich J.E."/>
            <person name="Park D.J."/>
            <person name="Whiston E."/>
            <person name="Hung C.-Y."/>
            <person name="McMahan C."/>
            <person name="White J."/>
            <person name="Sykes S."/>
            <person name="Heiman D."/>
            <person name="Young S."/>
            <person name="Zeng Q."/>
            <person name="Abouelleil A."/>
            <person name="Aftuck L."/>
            <person name="Bessette D."/>
            <person name="Brown A."/>
            <person name="FitzGerald M."/>
            <person name="Lui A."/>
            <person name="Macdonald J.P."/>
            <person name="Priest M."/>
            <person name="Orbach M.J."/>
            <person name="Galgiani J.N."/>
            <person name="Kirkland T.N."/>
            <person name="Cole G.T."/>
            <person name="Birren B.W."/>
            <person name="Henn M.R."/>
            <person name="Taylor J.W."/>
            <person name="Rounsley S.D."/>
        </authorList>
    </citation>
    <scope>NUCLEOTIDE SEQUENCE [LARGE SCALE GENOMIC DNA]</scope>
    <source>
        <strain evidence="2">RMSCC 757 / Silveira</strain>
    </source>
</reference>
<dbReference type="EMBL" id="GL636495">
    <property type="protein sequence ID" value="EFW17259.1"/>
    <property type="molecule type" value="Genomic_DNA"/>
</dbReference>
<reference evidence="2" key="2">
    <citation type="submission" date="2010-03" db="EMBL/GenBank/DDBJ databases">
        <title>The genome sequence of Coccidioides posadasii strain Silveira.</title>
        <authorList>
            <consortium name="The Broad Institute Genome Sequencing Center for Infectious Disease"/>
            <person name="Neafsey D."/>
            <person name="Orbach M."/>
            <person name="Henn M.R."/>
            <person name="Cole G.T."/>
            <person name="Galgiani J."/>
            <person name="Gardner M.J."/>
            <person name="Kirkland T.N."/>
            <person name="Taylor J.W."/>
            <person name="Young S.K."/>
            <person name="Zeng Q."/>
            <person name="Koehrsen M."/>
            <person name="Alvarado L."/>
            <person name="Berlin A."/>
            <person name="Borenstein D."/>
            <person name="Chapman S.B."/>
            <person name="Chen Z."/>
            <person name="Engels R."/>
            <person name="Freedman E."/>
            <person name="Gellesch M."/>
            <person name="Goldberg J."/>
            <person name="Griggs A."/>
            <person name="Gujja S."/>
            <person name="Heilman E."/>
            <person name="Heiman D."/>
            <person name="Howarth C."/>
            <person name="Jen D."/>
            <person name="Larson L."/>
            <person name="Mehta T."/>
            <person name="Neiman D."/>
            <person name="Park D."/>
            <person name="Pearson M."/>
            <person name="Richards J."/>
            <person name="Roberts A."/>
            <person name="Saif S."/>
            <person name="Shea T."/>
            <person name="Shenoy N."/>
            <person name="Sisk P."/>
            <person name="Stolte C."/>
            <person name="Sykes S."/>
            <person name="Walk T."/>
            <person name="White J."/>
            <person name="Yandava C."/>
            <person name="Haas B."/>
            <person name="Nusbaum C."/>
            <person name="Birren B."/>
        </authorList>
    </citation>
    <scope>NUCLEOTIDE SEQUENCE [LARGE SCALE GENOMIC DNA]</scope>
    <source>
        <strain evidence="2">RMSCC 757 / Silveira</strain>
    </source>
</reference>
<dbReference type="HOGENOM" id="CLU_2687650_0_0_1"/>
<protein>
    <submittedName>
        <fullName evidence="1">Predicted protein</fullName>
    </submittedName>
</protein>